<dbReference type="Pfam" id="PF16189">
    <property type="entry name" value="Creatinase_N_2"/>
    <property type="match status" value="1"/>
</dbReference>
<dbReference type="CDD" id="cd01085">
    <property type="entry name" value="APP"/>
    <property type="match status" value="1"/>
</dbReference>
<evidence type="ECO:0000256" key="2">
    <source>
        <dbReference type="ARBA" id="ARBA00022723"/>
    </source>
</evidence>
<dbReference type="InterPro" id="IPR032416">
    <property type="entry name" value="Peptidase_M24_C"/>
</dbReference>
<keyword evidence="7" id="KW-0031">Aminopeptidase</keyword>
<name>A0ABU7LWU7_9PROT</name>
<dbReference type="InterPro" id="IPR050422">
    <property type="entry name" value="X-Pro_aminopeptidase_P"/>
</dbReference>
<dbReference type="SUPFAM" id="SSF55920">
    <property type="entry name" value="Creatinase/aminopeptidase"/>
    <property type="match status" value="1"/>
</dbReference>
<reference evidence="7 8" key="1">
    <citation type="submission" date="2024-01" db="EMBL/GenBank/DDBJ databases">
        <title>Hyphobacterium bacterium isolated from marine sediment.</title>
        <authorList>
            <person name="Zhao S."/>
        </authorList>
    </citation>
    <scope>NUCLEOTIDE SEQUENCE [LARGE SCALE GENOMIC DNA]</scope>
    <source>
        <strain evidence="7 8">Y60-23</strain>
    </source>
</reference>
<dbReference type="InterPro" id="IPR029149">
    <property type="entry name" value="Creatin/AminoP/Spt16_N"/>
</dbReference>
<proteinExistence type="inferred from homology"/>
<dbReference type="Proteomes" id="UP001310692">
    <property type="component" value="Unassembled WGS sequence"/>
</dbReference>
<keyword evidence="8" id="KW-1185">Reference proteome</keyword>
<feature type="domain" description="Creatinase N-terminal" evidence="5">
    <location>
        <begin position="25"/>
        <end position="150"/>
    </location>
</feature>
<dbReference type="Gene3D" id="3.90.230.10">
    <property type="entry name" value="Creatinase/methionine aminopeptidase superfamily"/>
    <property type="match status" value="1"/>
</dbReference>
<evidence type="ECO:0000313" key="7">
    <source>
        <dbReference type="EMBL" id="MEE2566039.1"/>
    </source>
</evidence>
<protein>
    <submittedName>
        <fullName evidence="7">Aminopeptidase P family protein</fullName>
        <ecNumber evidence="7">3.4.11.-</ecNumber>
    </submittedName>
</protein>
<keyword evidence="7" id="KW-0645">Protease</keyword>
<keyword evidence="2" id="KW-0479">Metal-binding</keyword>
<comment type="caution">
    <text evidence="7">The sequence shown here is derived from an EMBL/GenBank/DDBJ whole genome shotgun (WGS) entry which is preliminary data.</text>
</comment>
<dbReference type="EC" id="3.4.11.-" evidence="7"/>
<keyword evidence="3 7" id="KW-0378">Hydrolase</keyword>
<dbReference type="Pfam" id="PF00557">
    <property type="entry name" value="Peptidase_M24"/>
    <property type="match status" value="1"/>
</dbReference>
<evidence type="ECO:0000259" key="5">
    <source>
        <dbReference type="Pfam" id="PF01321"/>
    </source>
</evidence>
<dbReference type="Gene3D" id="3.40.350.10">
    <property type="entry name" value="Creatinase/prolidase N-terminal domain"/>
    <property type="match status" value="2"/>
</dbReference>
<evidence type="ECO:0000256" key="1">
    <source>
        <dbReference type="ARBA" id="ARBA00008766"/>
    </source>
</evidence>
<feature type="domain" description="Peptidase M24 C-terminal" evidence="6">
    <location>
        <begin position="548"/>
        <end position="607"/>
    </location>
</feature>
<evidence type="ECO:0000313" key="8">
    <source>
        <dbReference type="Proteomes" id="UP001310692"/>
    </source>
</evidence>
<dbReference type="Pfam" id="PF01321">
    <property type="entry name" value="Creatinase_N"/>
    <property type="match status" value="1"/>
</dbReference>
<evidence type="ECO:0000259" key="4">
    <source>
        <dbReference type="Pfam" id="PF00557"/>
    </source>
</evidence>
<evidence type="ECO:0000256" key="3">
    <source>
        <dbReference type="ARBA" id="ARBA00022801"/>
    </source>
</evidence>
<dbReference type="InterPro" id="IPR036005">
    <property type="entry name" value="Creatinase/aminopeptidase-like"/>
</dbReference>
<dbReference type="EMBL" id="JAZDRO010000002">
    <property type="protein sequence ID" value="MEE2566039.1"/>
    <property type="molecule type" value="Genomic_DNA"/>
</dbReference>
<dbReference type="PANTHER" id="PTHR43763">
    <property type="entry name" value="XAA-PRO AMINOPEPTIDASE 1"/>
    <property type="match status" value="1"/>
</dbReference>
<evidence type="ECO:0000259" key="6">
    <source>
        <dbReference type="Pfam" id="PF16188"/>
    </source>
</evidence>
<dbReference type="SUPFAM" id="SSF53092">
    <property type="entry name" value="Creatinase/prolidase N-terminal domain"/>
    <property type="match status" value="2"/>
</dbReference>
<sequence length="607" mass="65218">MTQFKPQSFDVKGGPQVGRAHLPLLRDALAEAGLDGFVIPHEDEYNNEYLPDCNERLSWATGFTGSAGAAVVLTGKAAVFADGRYTVQVREQVDASIFEIQDLIETPPYDWVGKNAPKGAKIGYDPKLHSPDALDHFHRAARKAGAEMVAVETNPIDTAWQDRPAPPAAQVHPHPIEFAGEDHASKRSRVGEAIAEDGADAAAITAPPSLAWLFNLRGGDVARSPLALGAAILNADGTATLYMDPEKLTDEARSHLGNEVAIRPEAEFAAGLAELKGKAVSVDPAQSSAWVFDRLQAAGATVKRRRDPVALPKAIKNSTEIGGARKAHVRDGAALTRFLHWLDTEAQSGEVNEIEAAIKLAEFRGELTDLKDLSFDTISGFGKNGALPHYRVSEASNLKLARGSLYLVDSGGQYPDGTTDVTRTVPIGEPTAEMRRRFTLVLKGHIALSTARFPRGTSGGQLDTLARLPLWMNGLDYDHGTGHGVGSFLGVHEGPQRIAKAGSSEPLKPGMIVSNEPGYYKEQEYGIRIENLIVVTELAPAGDGDRAMMGFENLTLAPIHRGLIDLDILTREERAWVDAYHADVLAKLGPKLSGETAEWLNAACAPL</sequence>
<dbReference type="InterPro" id="IPR033740">
    <property type="entry name" value="Pept_M24B"/>
</dbReference>
<comment type="similarity">
    <text evidence="1">Belongs to the peptidase M24B family.</text>
</comment>
<gene>
    <name evidence="7" type="ORF">V0U35_05040</name>
</gene>
<dbReference type="GO" id="GO:0004177">
    <property type="term" value="F:aminopeptidase activity"/>
    <property type="evidence" value="ECO:0007669"/>
    <property type="project" value="UniProtKB-KW"/>
</dbReference>
<dbReference type="InterPro" id="IPR000587">
    <property type="entry name" value="Creatinase_N"/>
</dbReference>
<feature type="domain" description="Peptidase M24" evidence="4">
    <location>
        <begin position="324"/>
        <end position="537"/>
    </location>
</feature>
<dbReference type="RefSeq" id="WP_330195580.1">
    <property type="nucleotide sequence ID" value="NZ_JAZDRO010000002.1"/>
</dbReference>
<accession>A0ABU7LWU7</accession>
<dbReference type="PANTHER" id="PTHR43763:SF6">
    <property type="entry name" value="XAA-PRO AMINOPEPTIDASE 1"/>
    <property type="match status" value="1"/>
</dbReference>
<dbReference type="Pfam" id="PF16188">
    <property type="entry name" value="Peptidase_M24_C"/>
    <property type="match status" value="1"/>
</dbReference>
<organism evidence="7 8">
    <name type="scientific">Hyphobacterium marinum</name>
    <dbReference type="NCBI Taxonomy" id="3116574"/>
    <lineage>
        <taxon>Bacteria</taxon>
        <taxon>Pseudomonadati</taxon>
        <taxon>Pseudomonadota</taxon>
        <taxon>Alphaproteobacteria</taxon>
        <taxon>Maricaulales</taxon>
        <taxon>Maricaulaceae</taxon>
        <taxon>Hyphobacterium</taxon>
    </lineage>
</organism>
<dbReference type="InterPro" id="IPR000994">
    <property type="entry name" value="Pept_M24"/>
</dbReference>